<evidence type="ECO:0000256" key="1">
    <source>
        <dbReference type="SAM" id="MobiDB-lite"/>
    </source>
</evidence>
<dbReference type="Proteomes" id="UP001595075">
    <property type="component" value="Unassembled WGS sequence"/>
</dbReference>
<sequence length="564" mass="63006">MQRFVNSSQQCGIGLRGYILQRTIARLQCAYRGCAVGEYGGVVFSMQFSISFDNDSSVRLSVIRRYEGLAASVIAITGAASAGMKLSRHMFKVAKQLKGAARDIEVFAQDMRLFQKSISFSLRSLNKLFAKLNPDSDLYQLLEREELLSDLAESSGRLEDRINEVRKHTTSMKGQRKLLTHIIWVFKKADVLSLRPDMESLKSSISIIQESIAIVYFTEQLKGDLPENFKQERREEIAERKERLGVEVQTISLLQRMEERVFNLEMQSAAGPRRPRAIPSHFLDTLKDLGSSMLDHEQVPGAMANVSQTSSTTNPSVRRRSYVSTTSTNTALSSPPPTNSETSIPLRGQTRRRLPTNKSFVNPSALPPEDKLHQRTPTQPEQVAIPPTSRRKQRQAASTSQPTPRSLVPNIEAAVASSSQPPKVLSKAPSTEFLQFLNVRENMPQISGYMVSNWNRIFHKATPDPGCPHNLISASQVASLGLTVEPHDNPGGDRSHPVVITFPGGLEVKSCGVVALQWSHVIHSSMPTLDVRCIVFENLIREFIPGRPFVDDLQRHWGAKEWLQ</sequence>
<feature type="compositionally biased region" description="Polar residues" evidence="1">
    <location>
        <begin position="305"/>
        <end position="315"/>
    </location>
</feature>
<proteinExistence type="predicted"/>
<comment type="caution">
    <text evidence="2">The sequence shown here is derived from an EMBL/GenBank/DDBJ whole genome shotgun (WGS) entry which is preliminary data.</text>
</comment>
<dbReference type="EMBL" id="JAZHXI010000004">
    <property type="protein sequence ID" value="KAL2072629.1"/>
    <property type="molecule type" value="Genomic_DNA"/>
</dbReference>
<organism evidence="2 3">
    <name type="scientific">Oculimacula yallundae</name>
    <dbReference type="NCBI Taxonomy" id="86028"/>
    <lineage>
        <taxon>Eukaryota</taxon>
        <taxon>Fungi</taxon>
        <taxon>Dikarya</taxon>
        <taxon>Ascomycota</taxon>
        <taxon>Pezizomycotina</taxon>
        <taxon>Leotiomycetes</taxon>
        <taxon>Helotiales</taxon>
        <taxon>Ploettnerulaceae</taxon>
        <taxon>Oculimacula</taxon>
    </lineage>
</organism>
<name>A0ABR4CRX7_9HELO</name>
<feature type="region of interest" description="Disordered" evidence="1">
    <location>
        <begin position="301"/>
        <end position="408"/>
    </location>
</feature>
<protein>
    <recommendedName>
        <fullName evidence="4">Fungal N-terminal domain-containing protein</fullName>
    </recommendedName>
</protein>
<keyword evidence="3" id="KW-1185">Reference proteome</keyword>
<accession>A0ABR4CRX7</accession>
<evidence type="ECO:0000313" key="2">
    <source>
        <dbReference type="EMBL" id="KAL2072629.1"/>
    </source>
</evidence>
<reference evidence="2 3" key="1">
    <citation type="journal article" date="2024" name="Commun. Biol.">
        <title>Comparative genomic analysis of thermophilic fungi reveals convergent evolutionary adaptations and gene losses.</title>
        <authorList>
            <person name="Steindorff A.S."/>
            <person name="Aguilar-Pontes M.V."/>
            <person name="Robinson A.J."/>
            <person name="Andreopoulos B."/>
            <person name="LaButti K."/>
            <person name="Kuo A."/>
            <person name="Mondo S."/>
            <person name="Riley R."/>
            <person name="Otillar R."/>
            <person name="Haridas S."/>
            <person name="Lipzen A."/>
            <person name="Grimwood J."/>
            <person name="Schmutz J."/>
            <person name="Clum A."/>
            <person name="Reid I.D."/>
            <person name="Moisan M.C."/>
            <person name="Butler G."/>
            <person name="Nguyen T.T.M."/>
            <person name="Dewar K."/>
            <person name="Conant G."/>
            <person name="Drula E."/>
            <person name="Henrissat B."/>
            <person name="Hansel C."/>
            <person name="Singer S."/>
            <person name="Hutchinson M.I."/>
            <person name="de Vries R.P."/>
            <person name="Natvig D.O."/>
            <person name="Powell A.J."/>
            <person name="Tsang A."/>
            <person name="Grigoriev I.V."/>
        </authorList>
    </citation>
    <scope>NUCLEOTIDE SEQUENCE [LARGE SCALE GENOMIC DNA]</scope>
    <source>
        <strain evidence="2 3">CBS 494.80</strain>
    </source>
</reference>
<feature type="compositionally biased region" description="Polar residues" evidence="1">
    <location>
        <begin position="395"/>
        <end position="404"/>
    </location>
</feature>
<evidence type="ECO:0000313" key="3">
    <source>
        <dbReference type="Proteomes" id="UP001595075"/>
    </source>
</evidence>
<evidence type="ECO:0008006" key="4">
    <source>
        <dbReference type="Google" id="ProtNLM"/>
    </source>
</evidence>
<gene>
    <name evidence="2" type="ORF">VTL71DRAFT_11972</name>
</gene>